<dbReference type="Proteomes" id="UP001341281">
    <property type="component" value="Chromosome 09"/>
</dbReference>
<dbReference type="AlphaFoldDB" id="A0AAQ3UJ59"/>
<name>A0AAQ3UJ59_PASNO</name>
<evidence type="ECO:0000313" key="3">
    <source>
        <dbReference type="Proteomes" id="UP001341281"/>
    </source>
</evidence>
<gene>
    <name evidence="2" type="ORF">U9M48_038735</name>
</gene>
<protein>
    <submittedName>
        <fullName evidence="2">Uncharacterized protein</fullName>
    </submittedName>
</protein>
<keyword evidence="3" id="KW-1185">Reference proteome</keyword>
<feature type="compositionally biased region" description="Low complexity" evidence="1">
    <location>
        <begin position="114"/>
        <end position="124"/>
    </location>
</feature>
<accession>A0AAQ3UJ59</accession>
<feature type="region of interest" description="Disordered" evidence="1">
    <location>
        <begin position="1"/>
        <end position="145"/>
    </location>
</feature>
<feature type="compositionally biased region" description="Basic residues" evidence="1">
    <location>
        <begin position="53"/>
        <end position="63"/>
    </location>
</feature>
<evidence type="ECO:0000256" key="1">
    <source>
        <dbReference type="SAM" id="MobiDB-lite"/>
    </source>
</evidence>
<dbReference type="EMBL" id="CP144753">
    <property type="protein sequence ID" value="WVZ92689.1"/>
    <property type="molecule type" value="Genomic_DNA"/>
</dbReference>
<feature type="compositionally biased region" description="Basic and acidic residues" evidence="1">
    <location>
        <begin position="9"/>
        <end position="20"/>
    </location>
</feature>
<feature type="compositionally biased region" description="Basic residues" evidence="1">
    <location>
        <begin position="90"/>
        <end position="101"/>
    </location>
</feature>
<sequence length="145" mass="16038">MKAAKKKRKDPDDASRKENDVNTPSPLAQSRAVFPSGRTAGKVASSEDSGAKERRHRRHRQKPAKALAQTIPPHPSLRQGHLSPASTATHRPRPNHQRARAPRPQQPARRRFRPPTSSPRRGSASPPPRKAVPAPKLQRVVRVSP</sequence>
<evidence type="ECO:0000313" key="2">
    <source>
        <dbReference type="EMBL" id="WVZ92689.1"/>
    </source>
</evidence>
<reference evidence="2 3" key="1">
    <citation type="submission" date="2024-02" db="EMBL/GenBank/DDBJ databases">
        <title>High-quality chromosome-scale genome assembly of Pensacola bahiagrass (Paspalum notatum Flugge var. saurae).</title>
        <authorList>
            <person name="Vega J.M."/>
            <person name="Podio M."/>
            <person name="Orjuela J."/>
            <person name="Siena L.A."/>
            <person name="Pessino S.C."/>
            <person name="Combes M.C."/>
            <person name="Mariac C."/>
            <person name="Albertini E."/>
            <person name="Pupilli F."/>
            <person name="Ortiz J.P.A."/>
            <person name="Leblanc O."/>
        </authorList>
    </citation>
    <scope>NUCLEOTIDE SEQUENCE [LARGE SCALE GENOMIC DNA]</scope>
    <source>
        <strain evidence="2">R1</strain>
        <tissue evidence="2">Leaf</tissue>
    </source>
</reference>
<proteinExistence type="predicted"/>
<organism evidence="2 3">
    <name type="scientific">Paspalum notatum var. saurae</name>
    <dbReference type="NCBI Taxonomy" id="547442"/>
    <lineage>
        <taxon>Eukaryota</taxon>
        <taxon>Viridiplantae</taxon>
        <taxon>Streptophyta</taxon>
        <taxon>Embryophyta</taxon>
        <taxon>Tracheophyta</taxon>
        <taxon>Spermatophyta</taxon>
        <taxon>Magnoliopsida</taxon>
        <taxon>Liliopsida</taxon>
        <taxon>Poales</taxon>
        <taxon>Poaceae</taxon>
        <taxon>PACMAD clade</taxon>
        <taxon>Panicoideae</taxon>
        <taxon>Andropogonodae</taxon>
        <taxon>Paspaleae</taxon>
        <taxon>Paspalinae</taxon>
        <taxon>Paspalum</taxon>
    </lineage>
</organism>